<dbReference type="Proteomes" id="UP000448292">
    <property type="component" value="Unassembled WGS sequence"/>
</dbReference>
<protein>
    <submittedName>
        <fullName evidence="1">Phage tail protein</fullName>
    </submittedName>
</protein>
<name>A0A7M3MBM7_9BACT</name>
<dbReference type="AlphaFoldDB" id="A0A7M3MBM7"/>
<dbReference type="InterPro" id="IPR006498">
    <property type="entry name" value="Tail_tube"/>
</dbReference>
<evidence type="ECO:0000313" key="1">
    <source>
        <dbReference type="EMBL" id="TVM15081.1"/>
    </source>
</evidence>
<dbReference type="EMBL" id="QMIE01000019">
    <property type="protein sequence ID" value="TVM15081.1"/>
    <property type="molecule type" value="Genomic_DNA"/>
</dbReference>
<organism evidence="1 2">
    <name type="scientific">Oceanidesulfovibrio indonesiensis</name>
    <dbReference type="NCBI Taxonomy" id="54767"/>
    <lineage>
        <taxon>Bacteria</taxon>
        <taxon>Pseudomonadati</taxon>
        <taxon>Thermodesulfobacteriota</taxon>
        <taxon>Desulfovibrionia</taxon>
        <taxon>Desulfovibrionales</taxon>
        <taxon>Desulfovibrionaceae</taxon>
        <taxon>Oceanidesulfovibrio</taxon>
    </lineage>
</organism>
<comment type="caution">
    <text evidence="1">The sequence shown here is derived from an EMBL/GenBank/DDBJ whole genome shotgun (WGS) entry which is preliminary data.</text>
</comment>
<keyword evidence="2" id="KW-1185">Reference proteome</keyword>
<sequence>MNKIPEKTIAFNVYRDGAVLMGVATVELPQLSAMTETLTGAGIAGEIDSPTLGQFQAMTAKLAFRTKTANFVRLQAPESHHLDLRAAVQHHDGGTGKIEATPERIVLRGMTKSASFGKFETGKPQDSEIELEITYLKLVQDGQDVLELDKLNYIFMVDGADYLADVRAALGKEA</sequence>
<evidence type="ECO:0000313" key="2">
    <source>
        <dbReference type="Proteomes" id="UP000448292"/>
    </source>
</evidence>
<dbReference type="OrthoDB" id="9814992at2"/>
<accession>A0A7M3MBM7</accession>
<proteinExistence type="predicted"/>
<reference evidence="1 2" key="1">
    <citation type="submission" date="2018-06" db="EMBL/GenBank/DDBJ databases">
        <title>Complete genome of Desulfovibrio indonesiensis P37SLT.</title>
        <authorList>
            <person name="Crispim J.S."/>
            <person name="Vidigal P.M.P."/>
            <person name="Silva L.C.F."/>
            <person name="Laguardia C.N."/>
            <person name="Araujo L.C."/>
            <person name="Dias R.S."/>
            <person name="Sousa M.P."/>
            <person name="Paula S.O."/>
            <person name="Silva C."/>
        </authorList>
    </citation>
    <scope>NUCLEOTIDE SEQUENCE [LARGE SCALE GENOMIC DNA]</scope>
    <source>
        <strain evidence="1 2">P37SLT</strain>
    </source>
</reference>
<dbReference type="Pfam" id="PF04985">
    <property type="entry name" value="Phage_tube"/>
    <property type="match status" value="1"/>
</dbReference>
<gene>
    <name evidence="1" type="ORF">DPQ33_16385</name>
</gene>